<dbReference type="SUPFAM" id="SSF54427">
    <property type="entry name" value="NTF2-like"/>
    <property type="match status" value="1"/>
</dbReference>
<evidence type="ECO:0000259" key="1">
    <source>
        <dbReference type="Pfam" id="PF12680"/>
    </source>
</evidence>
<dbReference type="VEuPathDB" id="FungiDB:P170DRAFT_511017"/>
<name>A0A2I2G6B3_9EURO</name>
<dbReference type="CDD" id="cd00531">
    <property type="entry name" value="NTF2_like"/>
    <property type="match status" value="1"/>
</dbReference>
<gene>
    <name evidence="2" type="ORF">P170DRAFT_511017</name>
</gene>
<dbReference type="InterPro" id="IPR032710">
    <property type="entry name" value="NTF2-like_dom_sf"/>
</dbReference>
<keyword evidence="3" id="KW-1185">Reference proteome</keyword>
<accession>A0A2I2G6B3</accession>
<protein>
    <submittedName>
        <fullName evidence="2">NTF2-like protein</fullName>
    </submittedName>
</protein>
<dbReference type="InterPro" id="IPR037401">
    <property type="entry name" value="SnoaL-like"/>
</dbReference>
<evidence type="ECO:0000313" key="3">
    <source>
        <dbReference type="Proteomes" id="UP000234275"/>
    </source>
</evidence>
<dbReference type="Pfam" id="PF12680">
    <property type="entry name" value="SnoaL_2"/>
    <property type="match status" value="1"/>
</dbReference>
<dbReference type="Proteomes" id="UP000234275">
    <property type="component" value="Unassembled WGS sequence"/>
</dbReference>
<dbReference type="GeneID" id="36562546"/>
<sequence length="146" mass="16472">MPTTTQIQTQTLKWLQAYHASGDSMDPHTSVPKFYAEDCEMLFPGQPPIKGHAQIIAFFERQFQILASMKHTIGHVDVAEDRVYQEADIEYVLKGDPEGQVIKVQGMAVFGKGVHDERMRFFKVFLDPEAILKRVGEVQGMGMGTE</sequence>
<evidence type="ECO:0000313" key="2">
    <source>
        <dbReference type="EMBL" id="PLB48409.1"/>
    </source>
</evidence>
<dbReference type="AlphaFoldDB" id="A0A2I2G6B3"/>
<organism evidence="2 3">
    <name type="scientific">Aspergillus steynii IBT 23096</name>
    <dbReference type="NCBI Taxonomy" id="1392250"/>
    <lineage>
        <taxon>Eukaryota</taxon>
        <taxon>Fungi</taxon>
        <taxon>Dikarya</taxon>
        <taxon>Ascomycota</taxon>
        <taxon>Pezizomycotina</taxon>
        <taxon>Eurotiomycetes</taxon>
        <taxon>Eurotiomycetidae</taxon>
        <taxon>Eurotiales</taxon>
        <taxon>Aspergillaceae</taxon>
        <taxon>Aspergillus</taxon>
        <taxon>Aspergillus subgen. Circumdati</taxon>
    </lineage>
</organism>
<dbReference type="OrthoDB" id="9983368at2759"/>
<dbReference type="EMBL" id="MSFO01000005">
    <property type="protein sequence ID" value="PLB48409.1"/>
    <property type="molecule type" value="Genomic_DNA"/>
</dbReference>
<dbReference type="RefSeq" id="XP_024703711.1">
    <property type="nucleotide sequence ID" value="XM_024854840.1"/>
</dbReference>
<dbReference type="Gene3D" id="3.10.450.50">
    <property type="match status" value="1"/>
</dbReference>
<proteinExistence type="predicted"/>
<comment type="caution">
    <text evidence="2">The sequence shown here is derived from an EMBL/GenBank/DDBJ whole genome shotgun (WGS) entry which is preliminary data.</text>
</comment>
<reference evidence="2 3" key="1">
    <citation type="submission" date="2016-12" db="EMBL/GenBank/DDBJ databases">
        <title>The genomes of Aspergillus section Nigri reveals drivers in fungal speciation.</title>
        <authorList>
            <consortium name="DOE Joint Genome Institute"/>
            <person name="Vesth T.C."/>
            <person name="Nybo J."/>
            <person name="Theobald S."/>
            <person name="Brandl J."/>
            <person name="Frisvad J.C."/>
            <person name="Nielsen K.F."/>
            <person name="Lyhne E.K."/>
            <person name="Kogle M.E."/>
            <person name="Kuo A."/>
            <person name="Riley R."/>
            <person name="Clum A."/>
            <person name="Nolan M."/>
            <person name="Lipzen A."/>
            <person name="Salamov A."/>
            <person name="Henrissat B."/>
            <person name="Wiebenga A."/>
            <person name="De Vries R.P."/>
            <person name="Grigoriev I.V."/>
            <person name="Mortensen U.H."/>
            <person name="Andersen M.R."/>
            <person name="Baker S.E."/>
        </authorList>
    </citation>
    <scope>NUCLEOTIDE SEQUENCE [LARGE SCALE GENOMIC DNA]</scope>
    <source>
        <strain evidence="2 3">IBT 23096</strain>
    </source>
</reference>
<feature type="domain" description="SnoaL-like" evidence="1">
    <location>
        <begin position="30"/>
        <end position="110"/>
    </location>
</feature>